<dbReference type="PANTHER" id="PTHR47183">
    <property type="entry name" value="GLUCOSE-1-PHOSPHATE CYTIDYLYLTRANSFERASE-RELATED"/>
    <property type="match status" value="1"/>
</dbReference>
<dbReference type="Proteomes" id="UP001596156">
    <property type="component" value="Unassembled WGS sequence"/>
</dbReference>
<dbReference type="SUPFAM" id="SSF53448">
    <property type="entry name" value="Nucleotide-diphospho-sugar transferases"/>
    <property type="match status" value="1"/>
</dbReference>
<dbReference type="Pfam" id="PF00483">
    <property type="entry name" value="NTP_transferase"/>
    <property type="match status" value="1"/>
</dbReference>
<keyword evidence="4" id="KW-1185">Reference proteome</keyword>
<keyword evidence="3" id="KW-0808">Transferase</keyword>
<accession>A0ABW0DFR5</accession>
<dbReference type="InterPro" id="IPR013446">
    <property type="entry name" value="G1P_cyt_trans-like"/>
</dbReference>
<dbReference type="InterPro" id="IPR029044">
    <property type="entry name" value="Nucleotide-diphossugar_trans"/>
</dbReference>
<dbReference type="CDD" id="cd02524">
    <property type="entry name" value="G1P_cytidylyltransferase"/>
    <property type="match status" value="1"/>
</dbReference>
<comment type="caution">
    <text evidence="3">The sequence shown here is derived from an EMBL/GenBank/DDBJ whole genome shotgun (WGS) entry which is preliminary data.</text>
</comment>
<evidence type="ECO:0000256" key="1">
    <source>
        <dbReference type="SAM" id="MobiDB-lite"/>
    </source>
</evidence>
<gene>
    <name evidence="3" type="ORF">ACFPN6_27850</name>
</gene>
<dbReference type="Gene3D" id="3.90.550.10">
    <property type="entry name" value="Spore Coat Polysaccharide Biosynthesis Protein SpsA, Chain A"/>
    <property type="match status" value="1"/>
</dbReference>
<dbReference type="EMBL" id="JBHSKL010000039">
    <property type="protein sequence ID" value="MFC5228317.1"/>
    <property type="molecule type" value="Genomic_DNA"/>
</dbReference>
<dbReference type="GO" id="GO:0016779">
    <property type="term" value="F:nucleotidyltransferase activity"/>
    <property type="evidence" value="ECO:0007669"/>
    <property type="project" value="UniProtKB-KW"/>
</dbReference>
<proteinExistence type="predicted"/>
<reference evidence="4" key="1">
    <citation type="journal article" date="2019" name="Int. J. Syst. Evol. Microbiol.">
        <title>The Global Catalogue of Microorganisms (GCM) 10K type strain sequencing project: providing services to taxonomists for standard genome sequencing and annotation.</title>
        <authorList>
            <consortium name="The Broad Institute Genomics Platform"/>
            <consortium name="The Broad Institute Genome Sequencing Center for Infectious Disease"/>
            <person name="Wu L."/>
            <person name="Ma J."/>
        </authorList>
    </citation>
    <scope>NUCLEOTIDE SEQUENCE [LARGE SCALE GENOMIC DNA]</scope>
    <source>
        <strain evidence="4">CCM 8479</strain>
    </source>
</reference>
<evidence type="ECO:0000259" key="2">
    <source>
        <dbReference type="Pfam" id="PF00483"/>
    </source>
</evidence>
<name>A0ABW0DFR5_STRFI</name>
<feature type="region of interest" description="Disordered" evidence="1">
    <location>
        <begin position="267"/>
        <end position="299"/>
    </location>
</feature>
<protein>
    <submittedName>
        <fullName evidence="3">Glucose-1-phosphate cytidylyltransferase</fullName>
    </submittedName>
</protein>
<organism evidence="3 4">
    <name type="scientific">Streptomyces fimbriatus</name>
    <dbReference type="NCBI Taxonomy" id="68197"/>
    <lineage>
        <taxon>Bacteria</taxon>
        <taxon>Bacillati</taxon>
        <taxon>Actinomycetota</taxon>
        <taxon>Actinomycetes</taxon>
        <taxon>Kitasatosporales</taxon>
        <taxon>Streptomycetaceae</taxon>
        <taxon>Streptomyces</taxon>
    </lineage>
</organism>
<feature type="compositionally biased region" description="Low complexity" evidence="1">
    <location>
        <begin position="274"/>
        <end position="299"/>
    </location>
</feature>
<keyword evidence="3" id="KW-0548">Nucleotidyltransferase</keyword>
<dbReference type="RefSeq" id="WP_309059017.1">
    <property type="nucleotide sequence ID" value="NZ_BAAASS010000002.1"/>
</dbReference>
<evidence type="ECO:0000313" key="4">
    <source>
        <dbReference type="Proteomes" id="UP001596156"/>
    </source>
</evidence>
<dbReference type="PANTHER" id="PTHR47183:SF3">
    <property type="entry name" value="TRANSFERASE"/>
    <property type="match status" value="1"/>
</dbReference>
<evidence type="ECO:0000313" key="3">
    <source>
        <dbReference type="EMBL" id="MFC5228317.1"/>
    </source>
</evidence>
<feature type="domain" description="Nucleotidyl transferase" evidence="2">
    <location>
        <begin position="10"/>
        <end position="209"/>
    </location>
</feature>
<sequence length="299" mass="34315">MTVDSDIPVVLLCGGYGTRIREASERLPKAMVDIGGRPILWHIMKIYSHYGFRRFVLCLGYKGWAIKQFFLDYRAQLSDFTISFSDEHQIRFHDDRADENWEITFAETGLDTATGARLRRVRRYVDTDDFMMGYGDGVGNIDLAALEKEHRAAGRIGTVTGIHPTSKFGEMDVEGDQVLEFNEKPTRVTGFVSGGFFMFRREFLDDYLDDDPMLWLESAPLQRLARDRQLTLHAHHDFWCAMDTFKDYQHLNELWAAGDAPWKVWEQPRNRSVRPGTARSAPRAAGRPAGPPAAVRRHR</sequence>
<dbReference type="InterPro" id="IPR005835">
    <property type="entry name" value="NTP_transferase_dom"/>
</dbReference>